<dbReference type="Gene3D" id="3.90.940.20">
    <property type="entry name" value="RPB5-like RNA polymerase subunit"/>
    <property type="match status" value="1"/>
</dbReference>
<comment type="similarity">
    <text evidence="4">Belongs to the archaeal Rpo5/eukaryotic RPB5 RNA polymerase subunit family.</text>
</comment>
<proteinExistence type="inferred from homology"/>
<dbReference type="Pfam" id="PF01191">
    <property type="entry name" value="RNA_pol_Rpb5_C"/>
    <property type="match status" value="1"/>
</dbReference>
<feature type="domain" description="RNA polymerase Rpb5 N-terminal" evidence="6">
    <location>
        <begin position="10"/>
        <end position="99"/>
    </location>
</feature>
<reference evidence="7" key="1">
    <citation type="submission" date="2021-01" db="EMBL/GenBank/DDBJ databases">
        <authorList>
            <person name="Corre E."/>
            <person name="Pelletier E."/>
            <person name="Niang G."/>
            <person name="Scheremetjew M."/>
            <person name="Finn R."/>
            <person name="Kale V."/>
            <person name="Holt S."/>
            <person name="Cochrane G."/>
            <person name="Meng A."/>
            <person name="Brown T."/>
            <person name="Cohen L."/>
        </authorList>
    </citation>
    <scope>NUCLEOTIDE SEQUENCE</scope>
    <source>
        <strain evidence="7">CCMP2078</strain>
    </source>
</reference>
<dbReference type="EMBL" id="HBEA01018302">
    <property type="protein sequence ID" value="CAD8264409.1"/>
    <property type="molecule type" value="Transcribed_RNA"/>
</dbReference>
<dbReference type="GO" id="GO:0003677">
    <property type="term" value="F:DNA binding"/>
    <property type="evidence" value="ECO:0007669"/>
    <property type="project" value="InterPro"/>
</dbReference>
<dbReference type="SUPFAM" id="SSF53036">
    <property type="entry name" value="Eukaryotic RPB5 N-terminal domain"/>
    <property type="match status" value="1"/>
</dbReference>
<protein>
    <recommendedName>
        <fullName evidence="8">DNA-directed RNA polymerases I, II, and III subunit RPABC1</fullName>
    </recommendedName>
</protein>
<dbReference type="Pfam" id="PF03871">
    <property type="entry name" value="RNA_pol_Rpb5_N"/>
    <property type="match status" value="1"/>
</dbReference>
<dbReference type="InterPro" id="IPR036710">
    <property type="entry name" value="RNA_pol_Rpb5_N_sf"/>
</dbReference>
<dbReference type="FunFam" id="3.90.940.20:FF:000001">
    <property type="entry name" value="DNA-directed RNA polymerases I, II, and III subunit RPABC1"/>
    <property type="match status" value="1"/>
</dbReference>
<name>A0A7R9UF39_9STRA</name>
<dbReference type="InterPro" id="IPR005571">
    <property type="entry name" value="RNA_pol_Rpb5_N"/>
</dbReference>
<evidence type="ECO:0000259" key="5">
    <source>
        <dbReference type="Pfam" id="PF01191"/>
    </source>
</evidence>
<keyword evidence="2" id="KW-0804">Transcription</keyword>
<evidence type="ECO:0000256" key="4">
    <source>
        <dbReference type="ARBA" id="ARBA00025765"/>
    </source>
</evidence>
<dbReference type="InterPro" id="IPR000783">
    <property type="entry name" value="RNA_pol_subH/Rpb5_C"/>
</dbReference>
<gene>
    <name evidence="7" type="ORF">PPYR1160_LOCUS13912</name>
</gene>
<evidence type="ECO:0008006" key="8">
    <source>
        <dbReference type="Google" id="ProtNLM"/>
    </source>
</evidence>
<evidence type="ECO:0000256" key="2">
    <source>
        <dbReference type="ARBA" id="ARBA00023163"/>
    </source>
</evidence>
<dbReference type="SUPFAM" id="SSF55287">
    <property type="entry name" value="RPB5-like RNA polymerase subunit"/>
    <property type="match status" value="1"/>
</dbReference>
<dbReference type="AlphaFoldDB" id="A0A7R9UF39"/>
<dbReference type="GO" id="GO:0006366">
    <property type="term" value="P:transcription by RNA polymerase II"/>
    <property type="evidence" value="ECO:0007669"/>
    <property type="project" value="TreeGrafter"/>
</dbReference>
<dbReference type="Gene3D" id="3.40.1340.10">
    <property type="entry name" value="RNA polymerase, Rpb5, N-terminal domain"/>
    <property type="match status" value="1"/>
</dbReference>
<dbReference type="PANTHER" id="PTHR10535">
    <property type="entry name" value="DNA-DIRECTED RNA POLYMERASES I, II, AND III SUBUNIT RPABC1"/>
    <property type="match status" value="1"/>
</dbReference>
<dbReference type="GO" id="GO:0042797">
    <property type="term" value="P:tRNA transcription by RNA polymerase III"/>
    <property type="evidence" value="ECO:0007669"/>
    <property type="project" value="TreeGrafter"/>
</dbReference>
<dbReference type="PANTHER" id="PTHR10535:SF0">
    <property type="entry name" value="DNA-DIRECTED RNA POLYMERASES I, II, AND III SUBUNIT RPABC1"/>
    <property type="match status" value="1"/>
</dbReference>
<accession>A0A7R9UF39</accession>
<comment type="subcellular location">
    <subcellularLocation>
        <location evidence="1">Nucleus</location>
    </subcellularLocation>
</comment>
<dbReference type="InterPro" id="IPR014381">
    <property type="entry name" value="Arch_Rpo5/euc_Rpb5"/>
</dbReference>
<dbReference type="InterPro" id="IPR035913">
    <property type="entry name" value="RPB5-like_sf"/>
</dbReference>
<dbReference type="GO" id="GO:0005736">
    <property type="term" value="C:RNA polymerase I complex"/>
    <property type="evidence" value="ECO:0007669"/>
    <property type="project" value="TreeGrafter"/>
</dbReference>
<dbReference type="HAMAP" id="MF_00025">
    <property type="entry name" value="RNApol_Rpo5_RPB5"/>
    <property type="match status" value="1"/>
</dbReference>
<keyword evidence="3" id="KW-0539">Nucleus</keyword>
<evidence type="ECO:0000256" key="1">
    <source>
        <dbReference type="ARBA" id="ARBA00004123"/>
    </source>
</evidence>
<dbReference type="GO" id="GO:0005665">
    <property type="term" value="C:RNA polymerase II, core complex"/>
    <property type="evidence" value="ECO:0007669"/>
    <property type="project" value="TreeGrafter"/>
</dbReference>
<dbReference type="GO" id="GO:0005666">
    <property type="term" value="C:RNA polymerase III complex"/>
    <property type="evidence" value="ECO:0007669"/>
    <property type="project" value="TreeGrafter"/>
</dbReference>
<evidence type="ECO:0000259" key="6">
    <source>
        <dbReference type="Pfam" id="PF03871"/>
    </source>
</evidence>
<dbReference type="PIRSF" id="PIRSF000747">
    <property type="entry name" value="RPB5"/>
    <property type="match status" value="1"/>
</dbReference>
<evidence type="ECO:0000313" key="7">
    <source>
        <dbReference type="EMBL" id="CAD8264409.1"/>
    </source>
</evidence>
<organism evidence="7">
    <name type="scientific">Pinguiococcus pyrenoidosus</name>
    <dbReference type="NCBI Taxonomy" id="172671"/>
    <lineage>
        <taxon>Eukaryota</taxon>
        <taxon>Sar</taxon>
        <taxon>Stramenopiles</taxon>
        <taxon>Ochrophyta</taxon>
        <taxon>Pinguiophyceae</taxon>
        <taxon>Pinguiochrysidales</taxon>
        <taxon>Pinguiochrysidaceae</taxon>
        <taxon>Pinguiococcus</taxon>
    </lineage>
</organism>
<feature type="domain" description="RNA polymerase subunit H/Rpb5 C-terminal" evidence="5">
    <location>
        <begin position="143"/>
        <end position="215"/>
    </location>
</feature>
<dbReference type="GO" id="GO:0003899">
    <property type="term" value="F:DNA-directed RNA polymerase activity"/>
    <property type="evidence" value="ECO:0007669"/>
    <property type="project" value="InterPro"/>
</dbReference>
<sequence>MDASRDNRDDLSRMYRARKTMLKMMKARGYAVDFEEGEADQTTWSLEQFLQHFGDDVSRRQLDFVSGKPDDEEDTIYVGFHEEDKKVSKSTILEYVQKMQELKVKAGVLVSVGDLSTQGRDVIRELARTDFSLDHFKEEDVLIDITEHRLVPEHIVLSTKEKKQLLDRYKLKLEQLPRILPEDPVARYLGLKRFQVVKIIRPSETAGRYVTYRVCL</sequence>
<evidence type="ECO:0000256" key="3">
    <source>
        <dbReference type="ARBA" id="ARBA00023242"/>
    </source>
</evidence>
<dbReference type="GO" id="GO:0006362">
    <property type="term" value="P:transcription elongation by RNA polymerase I"/>
    <property type="evidence" value="ECO:0007669"/>
    <property type="project" value="TreeGrafter"/>
</dbReference>